<organism evidence="1">
    <name type="scientific">marine sediment metagenome</name>
    <dbReference type="NCBI Taxonomy" id="412755"/>
    <lineage>
        <taxon>unclassified sequences</taxon>
        <taxon>metagenomes</taxon>
        <taxon>ecological metagenomes</taxon>
    </lineage>
</organism>
<sequence>ICELDGIADEIEQALTQSRRVGSDLLRDRCINGNSKFYPLLLGLRAHKGVEKVG</sequence>
<dbReference type="AlphaFoldDB" id="X1U4Z2"/>
<dbReference type="EMBL" id="BARW01022372">
    <property type="protein sequence ID" value="GAI98701.1"/>
    <property type="molecule type" value="Genomic_DNA"/>
</dbReference>
<feature type="non-terminal residue" evidence="1">
    <location>
        <position position="1"/>
    </location>
</feature>
<evidence type="ECO:0000313" key="1">
    <source>
        <dbReference type="EMBL" id="GAI98701.1"/>
    </source>
</evidence>
<comment type="caution">
    <text evidence="1">The sequence shown here is derived from an EMBL/GenBank/DDBJ whole genome shotgun (WGS) entry which is preliminary data.</text>
</comment>
<proteinExistence type="predicted"/>
<gene>
    <name evidence="1" type="ORF">S12H4_37364</name>
</gene>
<name>X1U4Z2_9ZZZZ</name>
<accession>X1U4Z2</accession>
<reference evidence="1" key="1">
    <citation type="journal article" date="2014" name="Front. Microbiol.">
        <title>High frequency of phylogenetically diverse reductive dehalogenase-homologous genes in deep subseafloor sedimentary metagenomes.</title>
        <authorList>
            <person name="Kawai M."/>
            <person name="Futagami T."/>
            <person name="Toyoda A."/>
            <person name="Takaki Y."/>
            <person name="Nishi S."/>
            <person name="Hori S."/>
            <person name="Arai W."/>
            <person name="Tsubouchi T."/>
            <person name="Morono Y."/>
            <person name="Uchiyama I."/>
            <person name="Ito T."/>
            <person name="Fujiyama A."/>
            <person name="Inagaki F."/>
            <person name="Takami H."/>
        </authorList>
    </citation>
    <scope>NUCLEOTIDE SEQUENCE</scope>
    <source>
        <strain evidence="1">Expedition CK06-06</strain>
    </source>
</reference>
<protein>
    <submittedName>
        <fullName evidence="1">Uncharacterized protein</fullName>
    </submittedName>
</protein>